<dbReference type="OrthoDB" id="446793at2759"/>
<proteinExistence type="predicted"/>
<evidence type="ECO:0000259" key="1">
    <source>
        <dbReference type="Pfam" id="PF03407"/>
    </source>
</evidence>
<keyword evidence="3" id="KW-1185">Reference proteome</keyword>
<name>A0A813DEI7_POLGL</name>
<gene>
    <name evidence="2" type="ORF">PGLA1383_LOCUS5171</name>
</gene>
<accession>A0A813DEI7</accession>
<evidence type="ECO:0000313" key="2">
    <source>
        <dbReference type="EMBL" id="CAE8586296.1"/>
    </source>
</evidence>
<sequence length="213" mass="23705">MLQNWECSAQKLGLDWVVIAMDTKLYSHLGPERSILVEGEQVEGSSRFGTGDFAVIACNKIRTITSILKHTKLDLVFTDCDNVFKSDPFLPSLTLGSLMRSNAYEYVYVRKSKPPGSIWSEYHTEPDKANTGFYYVAGSRKSAGVQHAFDAGVNFCNIHKRQDDQESFWDALVQLRKGQSKDAAAFSASDIAGPIMRPCARATMSQLYLITST</sequence>
<reference evidence="2" key="1">
    <citation type="submission" date="2021-02" db="EMBL/GenBank/DDBJ databases">
        <authorList>
            <person name="Dougan E. K."/>
            <person name="Rhodes N."/>
            <person name="Thang M."/>
            <person name="Chan C."/>
        </authorList>
    </citation>
    <scope>NUCLEOTIDE SEQUENCE</scope>
</reference>
<feature type="domain" description="Nucleotide-diphospho-sugar transferase" evidence="1">
    <location>
        <begin position="16"/>
        <end position="143"/>
    </location>
</feature>
<protein>
    <recommendedName>
        <fullName evidence="1">Nucleotide-diphospho-sugar transferase domain-containing protein</fullName>
    </recommendedName>
</protein>
<dbReference type="AlphaFoldDB" id="A0A813DEI7"/>
<dbReference type="InterPro" id="IPR005069">
    <property type="entry name" value="Nucl-diP-sugar_transferase"/>
</dbReference>
<organism evidence="2 3">
    <name type="scientific">Polarella glacialis</name>
    <name type="common">Dinoflagellate</name>
    <dbReference type="NCBI Taxonomy" id="89957"/>
    <lineage>
        <taxon>Eukaryota</taxon>
        <taxon>Sar</taxon>
        <taxon>Alveolata</taxon>
        <taxon>Dinophyceae</taxon>
        <taxon>Suessiales</taxon>
        <taxon>Suessiaceae</taxon>
        <taxon>Polarella</taxon>
    </lineage>
</organism>
<dbReference type="Proteomes" id="UP000654075">
    <property type="component" value="Unassembled WGS sequence"/>
</dbReference>
<comment type="caution">
    <text evidence="2">The sequence shown here is derived from an EMBL/GenBank/DDBJ whole genome shotgun (WGS) entry which is preliminary data.</text>
</comment>
<dbReference type="EMBL" id="CAJNNV010002005">
    <property type="protein sequence ID" value="CAE8586296.1"/>
    <property type="molecule type" value="Genomic_DNA"/>
</dbReference>
<dbReference type="Pfam" id="PF03407">
    <property type="entry name" value="Nucleotid_trans"/>
    <property type="match status" value="1"/>
</dbReference>
<evidence type="ECO:0000313" key="3">
    <source>
        <dbReference type="Proteomes" id="UP000654075"/>
    </source>
</evidence>